<keyword evidence="14" id="KW-1185">Reference proteome</keyword>
<feature type="domain" description="TonB-dependent receptor-like beta-barrel" evidence="11">
    <location>
        <begin position="560"/>
        <end position="991"/>
    </location>
</feature>
<sequence>MKKLWLLTILVLLQFSFSIFKAQAQTNIDRTIFFEAQGITLKDAFLQVEKLSGLSINYSNTQLNDQRIVRINKANRSVKETLNVLLNGTSFTFKQSSASNILIIPKPQTNGKLTGKVVDESGAALPGAVIRIVGGVVGQTEDDGKYALNVAPGIYSVEISFISYEKFIAQSVAIKANSLTTLNATLKPSSNDLSEVVVTALGIKREEKSLGYAVTKIDSNQLTDAVSSNWSDALSGKVAGLNLVRSNGGPAGSNKIILRGENNLTGDNEALIVLDGVVINNSGGRRTANASDAVYGTGSDNMPADYGSSVNDINPEDIESVTVLKGPGAAALYGQRGANGAIIITTKSGNSKKKRLGIKFTSNGSVESPNRWPDLQYEYGQGLDGAAHYSYGASSDGASTSGTSSAYGPRFDGQMFYQYDPVTQTQGLIRTPWVPYKNQIRDFFQTGTNLTNSLTLDGAYKNTAARLSITNQNNTWIVPETGMERTSVALSLNSKITSKLNISAKVNYNNRFSDNLPGNGYGNQSLMYWFIFWQPSADLNWLKNYWVNGSENKLIEYPFSSFPENPYAISHEFINRSGRNGLTGNVQASYQFTNELSLQLRTTMDLASERRAQERPYDAGSRLPTGSYREQKIYGQETNIDFLLKYDKNISKDVKMIATVGGSQLRNKYNKTDLRADGLKIPGEYTLENNLYPLVSIPDTSRYRINSFYGVLSTSYKNYLYLDITGRKDWSSVLATPNRTDNVGFFYPSASLSFSLSDYFKLPKAVSLAKLRASVSQVGSGGTTPYRTSYTYSLASNGTYPDSALVNPSTLPNPNLKPLKTTTYEFGTDLRFFGDRLGLDVAYYAGNTKNQILTRTVDRSSGYNTAIINAGQINNSGIEVALNAIPIKHRSGFMWSTYMTFAANRNKIVSLPDSSIILRTGPIAGGQIVAKVGGSMGDLYGRGYVRSPDGQIVYDPVTGNAKITSDVVYIGNTTPKFKFSFGNNFNYKRFSLNVLFDAQVGAVGHSLLNYKMVEQGKLASTLPGRYSGIIGKGVIQNPDGTYRPNDVIAYDIDDYYRSHMGSENAEGSTFSTDFIKFREASLNYSFHPKWLVNTGLSSVTLGIYGRNLFIWSPWPMFDPEFGTLSGSDIVTGFEIGQFPSTRTFGFNLVVGI</sequence>
<gene>
    <name evidence="13" type="ORF">WAE58_18535</name>
</gene>
<dbReference type="EMBL" id="JBBEUB010000006">
    <property type="protein sequence ID" value="MEJ2904446.1"/>
    <property type="molecule type" value="Genomic_DNA"/>
</dbReference>
<dbReference type="SUPFAM" id="SSF49464">
    <property type="entry name" value="Carboxypeptidase regulatory domain-like"/>
    <property type="match status" value="1"/>
</dbReference>
<evidence type="ECO:0000256" key="9">
    <source>
        <dbReference type="RuleBase" id="RU003357"/>
    </source>
</evidence>
<evidence type="ECO:0000259" key="12">
    <source>
        <dbReference type="Pfam" id="PF07715"/>
    </source>
</evidence>
<evidence type="ECO:0000313" key="13">
    <source>
        <dbReference type="EMBL" id="MEJ2904446.1"/>
    </source>
</evidence>
<evidence type="ECO:0000256" key="7">
    <source>
        <dbReference type="ARBA" id="ARBA00023237"/>
    </source>
</evidence>
<dbReference type="Pfam" id="PF07715">
    <property type="entry name" value="Plug"/>
    <property type="match status" value="1"/>
</dbReference>
<comment type="caution">
    <text evidence="13">The sequence shown here is derived from an EMBL/GenBank/DDBJ whole genome shotgun (WGS) entry which is preliminary data.</text>
</comment>
<feature type="chain" id="PRO_5047142235" evidence="10">
    <location>
        <begin position="25"/>
        <end position="1152"/>
    </location>
</feature>
<evidence type="ECO:0000256" key="10">
    <source>
        <dbReference type="SAM" id="SignalP"/>
    </source>
</evidence>
<feature type="domain" description="TonB-dependent receptor plug" evidence="12">
    <location>
        <begin position="209"/>
        <end position="341"/>
    </location>
</feature>
<evidence type="ECO:0000313" key="14">
    <source>
        <dbReference type="Proteomes" id="UP001378956"/>
    </source>
</evidence>
<keyword evidence="10" id="KW-0732">Signal</keyword>
<dbReference type="RefSeq" id="WP_337717224.1">
    <property type="nucleotide sequence ID" value="NZ_JBBEUB010000006.1"/>
</dbReference>
<dbReference type="Proteomes" id="UP001378956">
    <property type="component" value="Unassembled WGS sequence"/>
</dbReference>
<dbReference type="InterPro" id="IPR036942">
    <property type="entry name" value="Beta-barrel_TonB_sf"/>
</dbReference>
<dbReference type="InterPro" id="IPR023997">
    <property type="entry name" value="TonB-dep_OMP_SusC/RagA_CS"/>
</dbReference>
<evidence type="ECO:0000256" key="6">
    <source>
        <dbReference type="ARBA" id="ARBA00023136"/>
    </source>
</evidence>
<dbReference type="NCBIfam" id="TIGR04057">
    <property type="entry name" value="SusC_RagA_signa"/>
    <property type="match status" value="1"/>
</dbReference>
<keyword evidence="2 8" id="KW-0813">Transport</keyword>
<evidence type="ECO:0000256" key="4">
    <source>
        <dbReference type="ARBA" id="ARBA00022692"/>
    </source>
</evidence>
<evidence type="ECO:0000256" key="5">
    <source>
        <dbReference type="ARBA" id="ARBA00023077"/>
    </source>
</evidence>
<dbReference type="InterPro" id="IPR023996">
    <property type="entry name" value="TonB-dep_OMP_SusC/RagA"/>
</dbReference>
<keyword evidence="5 9" id="KW-0798">TonB box</keyword>
<dbReference type="Pfam" id="PF00593">
    <property type="entry name" value="TonB_dep_Rec_b-barrel"/>
    <property type="match status" value="1"/>
</dbReference>
<evidence type="ECO:0000256" key="2">
    <source>
        <dbReference type="ARBA" id="ARBA00022448"/>
    </source>
</evidence>
<dbReference type="NCBIfam" id="TIGR04056">
    <property type="entry name" value="OMP_RagA_SusC"/>
    <property type="match status" value="1"/>
</dbReference>
<keyword evidence="3 8" id="KW-1134">Transmembrane beta strand</keyword>
<comment type="similarity">
    <text evidence="8 9">Belongs to the TonB-dependent receptor family.</text>
</comment>
<dbReference type="Gene3D" id="2.170.130.10">
    <property type="entry name" value="TonB-dependent receptor, plug domain"/>
    <property type="match status" value="1"/>
</dbReference>
<dbReference type="InterPro" id="IPR000531">
    <property type="entry name" value="Beta-barrel_TonB"/>
</dbReference>
<comment type="subcellular location">
    <subcellularLocation>
        <location evidence="1 8">Cell outer membrane</location>
        <topology evidence="1 8">Multi-pass membrane protein</topology>
    </subcellularLocation>
</comment>
<reference evidence="13 14" key="1">
    <citation type="submission" date="2024-03" db="EMBL/GenBank/DDBJ databases">
        <title>Sequence of Lycoming College Course Isolates.</title>
        <authorList>
            <person name="Plotts O."/>
            <person name="Newman J."/>
        </authorList>
    </citation>
    <scope>NUCLEOTIDE SEQUENCE [LARGE SCALE GENOMIC DNA]</scope>
    <source>
        <strain evidence="13 14">CJB-3</strain>
    </source>
</reference>
<dbReference type="PROSITE" id="PS52016">
    <property type="entry name" value="TONB_DEPENDENT_REC_3"/>
    <property type="match status" value="1"/>
</dbReference>
<protein>
    <submittedName>
        <fullName evidence="13">SusC/RagA family TonB-linked outer membrane protein</fullName>
    </submittedName>
</protein>
<dbReference type="InterPro" id="IPR037066">
    <property type="entry name" value="Plug_dom_sf"/>
</dbReference>
<dbReference type="InterPro" id="IPR008969">
    <property type="entry name" value="CarboxyPept-like_regulatory"/>
</dbReference>
<dbReference type="Pfam" id="PF13620">
    <property type="entry name" value="CarboxypepD_reg"/>
    <property type="match status" value="1"/>
</dbReference>
<proteinExistence type="inferred from homology"/>
<dbReference type="InterPro" id="IPR039426">
    <property type="entry name" value="TonB-dep_rcpt-like"/>
</dbReference>
<name>A0ABU8NQM0_9SPHI</name>
<keyword evidence="4 8" id="KW-0812">Transmembrane</keyword>
<keyword evidence="6 8" id="KW-0472">Membrane</keyword>
<dbReference type="Gene3D" id="2.60.40.1120">
    <property type="entry name" value="Carboxypeptidase-like, regulatory domain"/>
    <property type="match status" value="1"/>
</dbReference>
<evidence type="ECO:0000256" key="3">
    <source>
        <dbReference type="ARBA" id="ARBA00022452"/>
    </source>
</evidence>
<dbReference type="Gene3D" id="2.40.170.20">
    <property type="entry name" value="TonB-dependent receptor, beta-barrel domain"/>
    <property type="match status" value="1"/>
</dbReference>
<keyword evidence="7 8" id="KW-0998">Cell outer membrane</keyword>
<dbReference type="InterPro" id="IPR012910">
    <property type="entry name" value="Plug_dom"/>
</dbReference>
<feature type="signal peptide" evidence="10">
    <location>
        <begin position="1"/>
        <end position="24"/>
    </location>
</feature>
<evidence type="ECO:0000259" key="11">
    <source>
        <dbReference type="Pfam" id="PF00593"/>
    </source>
</evidence>
<evidence type="ECO:0000256" key="8">
    <source>
        <dbReference type="PROSITE-ProRule" id="PRU01360"/>
    </source>
</evidence>
<dbReference type="SUPFAM" id="SSF56935">
    <property type="entry name" value="Porins"/>
    <property type="match status" value="1"/>
</dbReference>
<evidence type="ECO:0000256" key="1">
    <source>
        <dbReference type="ARBA" id="ARBA00004571"/>
    </source>
</evidence>
<accession>A0ABU8NQM0</accession>
<organism evidence="13 14">
    <name type="scientific">Pedobacter panaciterrae</name>
    <dbReference type="NCBI Taxonomy" id="363849"/>
    <lineage>
        <taxon>Bacteria</taxon>
        <taxon>Pseudomonadati</taxon>
        <taxon>Bacteroidota</taxon>
        <taxon>Sphingobacteriia</taxon>
        <taxon>Sphingobacteriales</taxon>
        <taxon>Sphingobacteriaceae</taxon>
        <taxon>Pedobacter</taxon>
    </lineage>
</organism>